<organism evidence="2 3">
    <name type="scientific">Romanomermis culicivorax</name>
    <name type="common">Nematode worm</name>
    <dbReference type="NCBI Taxonomy" id="13658"/>
    <lineage>
        <taxon>Eukaryota</taxon>
        <taxon>Metazoa</taxon>
        <taxon>Ecdysozoa</taxon>
        <taxon>Nematoda</taxon>
        <taxon>Enoplea</taxon>
        <taxon>Dorylaimia</taxon>
        <taxon>Mermithida</taxon>
        <taxon>Mermithoidea</taxon>
        <taxon>Mermithidae</taxon>
        <taxon>Romanomermis</taxon>
    </lineage>
</organism>
<keyword evidence="2" id="KW-1185">Reference proteome</keyword>
<accession>A0A915JK49</accession>
<reference evidence="3" key="1">
    <citation type="submission" date="2022-11" db="UniProtKB">
        <authorList>
            <consortium name="WormBaseParasite"/>
        </authorList>
    </citation>
    <scope>IDENTIFICATION</scope>
</reference>
<evidence type="ECO:0000313" key="2">
    <source>
        <dbReference type="Proteomes" id="UP000887565"/>
    </source>
</evidence>
<dbReference type="WBParaSite" id="nRc.2.0.1.t26447-RA">
    <property type="protein sequence ID" value="nRc.2.0.1.t26447-RA"/>
    <property type="gene ID" value="nRc.2.0.1.g26447"/>
</dbReference>
<dbReference type="InterPro" id="IPR012849">
    <property type="entry name" value="Abl-interactor_HHR_dom"/>
</dbReference>
<dbReference type="Pfam" id="PF07815">
    <property type="entry name" value="Abi_HHR"/>
    <property type="match status" value="1"/>
</dbReference>
<sequence>ARREIGVLTTNKANVKQYKIITPARQEKPKSYIRRNIDYSILDDLGHGVRIQAPQNPRMTARAGSTSSNSSGPMMAPLESAIYGMNHPTVYLSAGLKTGTISRATNKEYKVPVTVAPPTAPTLSNEYVQQRYPGMIQTNQNASLSENPQMTRFSRPTVQDTSLLRNMQMSDERHVVNAQAGGELNIISSLKNTTDGIGP</sequence>
<dbReference type="AlphaFoldDB" id="A0A915JK49"/>
<name>A0A915JK49_ROMCU</name>
<proteinExistence type="predicted"/>
<evidence type="ECO:0000313" key="3">
    <source>
        <dbReference type="WBParaSite" id="nRc.2.0.1.t26447-RA"/>
    </source>
</evidence>
<protein>
    <submittedName>
        <fullName evidence="3">Abl-interactor homeo-domain homologous domain-containing protein</fullName>
    </submittedName>
</protein>
<dbReference type="Proteomes" id="UP000887565">
    <property type="component" value="Unplaced"/>
</dbReference>
<evidence type="ECO:0000259" key="1">
    <source>
        <dbReference type="Pfam" id="PF07815"/>
    </source>
</evidence>
<feature type="domain" description="Abl-interactor homeo-domain homologous" evidence="1">
    <location>
        <begin position="1"/>
        <end position="64"/>
    </location>
</feature>